<dbReference type="EMBL" id="LR796761">
    <property type="protein sequence ID" value="CAB4164389.1"/>
    <property type="molecule type" value="Genomic_DNA"/>
</dbReference>
<reference evidence="1" key="1">
    <citation type="submission" date="2020-04" db="EMBL/GenBank/DDBJ databases">
        <authorList>
            <person name="Chiriac C."/>
            <person name="Salcher M."/>
            <person name="Ghai R."/>
            <person name="Kavagutti S V."/>
        </authorList>
    </citation>
    <scope>NUCLEOTIDE SEQUENCE</scope>
</reference>
<name>A0A6J5NY18_9CAUD</name>
<protein>
    <submittedName>
        <fullName evidence="1">Uncharacterized protein</fullName>
    </submittedName>
</protein>
<accession>A0A6J5NY18</accession>
<dbReference type="InterPro" id="IPR021229">
    <property type="entry name" value="DUF2800"/>
</dbReference>
<sequence>MSAHSNIVGGSTAKRVMNCPGSVALVQKMPPQPSSSYADTGTLLHNMIAMILEFDEKPEDLLGSTYRGITLCQEHLDNKIYPALAALDEVDPNREMEYEVEARVEFGTALPDVFGSCDLVGRIGARAIVLDWKFGDGVVVEANENPQLMFYAACSMRTERTAWAFEGATEVECIIVQPPYIRRWLTTPERIEQFAKDLVVAVRIALSPNAPLALGDHCKWCAAKPICPLMTGQLERAASTAIKALDANGIAEYLAKADLLEDWIKDLRALAFQMAESGQGLPGYKLVAKRSTRQWVNEDDAKTALLQSLPESEVMEASLISPAQAEKKLKKLKLALPEGSVVALSSGNTLVPESDPRPAVLLIGQQLTAALSKLV</sequence>
<dbReference type="Pfam" id="PF10926">
    <property type="entry name" value="DUF2800"/>
    <property type="match status" value="1"/>
</dbReference>
<evidence type="ECO:0000313" key="1">
    <source>
        <dbReference type="EMBL" id="CAB4164389.1"/>
    </source>
</evidence>
<dbReference type="InterPro" id="IPR011604">
    <property type="entry name" value="PDDEXK-like_dom_sf"/>
</dbReference>
<dbReference type="Gene3D" id="3.90.320.10">
    <property type="match status" value="1"/>
</dbReference>
<organism evidence="1">
    <name type="scientific">uncultured Caudovirales phage</name>
    <dbReference type="NCBI Taxonomy" id="2100421"/>
    <lineage>
        <taxon>Viruses</taxon>
        <taxon>Duplodnaviria</taxon>
        <taxon>Heunggongvirae</taxon>
        <taxon>Uroviricota</taxon>
        <taxon>Caudoviricetes</taxon>
        <taxon>Peduoviridae</taxon>
        <taxon>Maltschvirus</taxon>
        <taxon>Maltschvirus maltsch</taxon>
    </lineage>
</organism>
<proteinExistence type="predicted"/>
<gene>
    <name evidence="1" type="ORF">UFOVP830_31</name>
</gene>